<reference evidence="3 4" key="1">
    <citation type="submission" date="2021-05" db="EMBL/GenBank/DDBJ databases">
        <title>Description of Cellulomonas sp. DKR-3 sp. nov.</title>
        <authorList>
            <person name="Dahal R.H."/>
            <person name="Chaudhary D.K."/>
        </authorList>
    </citation>
    <scope>NUCLEOTIDE SEQUENCE [LARGE SCALE GENOMIC DNA]</scope>
    <source>
        <strain evidence="3 4">DKR-3</strain>
    </source>
</reference>
<feature type="region of interest" description="Disordered" evidence="1">
    <location>
        <begin position="240"/>
        <end position="281"/>
    </location>
</feature>
<feature type="compositionally biased region" description="Low complexity" evidence="1">
    <location>
        <begin position="75"/>
        <end position="94"/>
    </location>
</feature>
<dbReference type="Proteomes" id="UP000722125">
    <property type="component" value="Unassembled WGS sequence"/>
</dbReference>
<feature type="domain" description="eCIS core" evidence="2">
    <location>
        <begin position="109"/>
        <end position="184"/>
    </location>
</feature>
<proteinExistence type="predicted"/>
<dbReference type="InterPro" id="IPR025295">
    <property type="entry name" value="eCIS_core_dom"/>
</dbReference>
<organism evidence="3 4">
    <name type="scientific">Cellulomonas fulva</name>
    <dbReference type="NCBI Taxonomy" id="2835530"/>
    <lineage>
        <taxon>Bacteria</taxon>
        <taxon>Bacillati</taxon>
        <taxon>Actinomycetota</taxon>
        <taxon>Actinomycetes</taxon>
        <taxon>Micrococcales</taxon>
        <taxon>Cellulomonadaceae</taxon>
        <taxon>Cellulomonas</taxon>
    </lineage>
</organism>
<comment type="caution">
    <text evidence="3">The sequence shown here is derived from an EMBL/GenBank/DDBJ whole genome shotgun (WGS) entry which is preliminary data.</text>
</comment>
<evidence type="ECO:0000256" key="1">
    <source>
        <dbReference type="SAM" id="MobiDB-lite"/>
    </source>
</evidence>
<evidence type="ECO:0000313" key="3">
    <source>
        <dbReference type="EMBL" id="MBT0993553.1"/>
    </source>
</evidence>
<dbReference type="EMBL" id="JAHBOH010000001">
    <property type="protein sequence ID" value="MBT0993553.1"/>
    <property type="molecule type" value="Genomic_DNA"/>
</dbReference>
<name>A0ABS5TWR0_9CELL</name>
<accession>A0ABS5TWR0</accession>
<evidence type="ECO:0000313" key="4">
    <source>
        <dbReference type="Proteomes" id="UP000722125"/>
    </source>
</evidence>
<dbReference type="RefSeq" id="WP_214347296.1">
    <property type="nucleotide sequence ID" value="NZ_JAHBOH010000001.1"/>
</dbReference>
<sequence>MTRHAQTAHAHAPEAEAPVATAAPPGTAPPLHPAALTGLTVGHVDDPAEAAAESRATSVLARLRRYSGGPGGSAGSRSASQPAEVGRAGGAVAADRSSQITSMLGRGAPLAPDVRSRMEAGFGTSLDHVRVHDGPAAARHSDALGANAFTVGSDVFLGSGIDPGDPRGEHVLAHELAHVVAEPGGSHARRDPKDGEPKELTASEIAAGALTGKKNFSLDGVASTAVADAAGLLWTGLTADPGGDQWTSADGTKRYRRPKFKPNQGKKQANYESLPPANPRGFWKRNAHLDITD</sequence>
<dbReference type="Pfam" id="PF13699">
    <property type="entry name" value="eCIS_core"/>
    <property type="match status" value="1"/>
</dbReference>
<evidence type="ECO:0000259" key="2">
    <source>
        <dbReference type="Pfam" id="PF13699"/>
    </source>
</evidence>
<feature type="compositionally biased region" description="Low complexity" evidence="1">
    <location>
        <begin position="7"/>
        <end position="25"/>
    </location>
</feature>
<protein>
    <submittedName>
        <fullName evidence="3">DUF4157 domain-containing protein</fullName>
    </submittedName>
</protein>
<gene>
    <name evidence="3" type="ORF">KIN34_04545</name>
</gene>
<keyword evidence="4" id="KW-1185">Reference proteome</keyword>
<feature type="region of interest" description="Disordered" evidence="1">
    <location>
        <begin position="1"/>
        <end position="42"/>
    </location>
</feature>
<feature type="region of interest" description="Disordered" evidence="1">
    <location>
        <begin position="68"/>
        <end position="108"/>
    </location>
</feature>